<dbReference type="Proteomes" id="UP000034172">
    <property type="component" value="Unassembled WGS sequence"/>
</dbReference>
<evidence type="ECO:0000313" key="2">
    <source>
        <dbReference type="Proteomes" id="UP000034172"/>
    </source>
</evidence>
<evidence type="ECO:0000313" key="1">
    <source>
        <dbReference type="EMBL" id="KKT49066.1"/>
    </source>
</evidence>
<protein>
    <submittedName>
        <fullName evidence="1">Uncharacterized protein</fullName>
    </submittedName>
</protein>
<proteinExistence type="predicted"/>
<gene>
    <name evidence="1" type="ORF">UW41_C0012G0004</name>
</gene>
<accession>A0A0G1HPG9</accession>
<comment type="caution">
    <text evidence="1">The sequence shown here is derived from an EMBL/GenBank/DDBJ whole genome shotgun (WGS) entry which is preliminary data.</text>
</comment>
<dbReference type="AlphaFoldDB" id="A0A0G1HPG9"/>
<reference evidence="1 2" key="1">
    <citation type="journal article" date="2015" name="Nature">
        <title>rRNA introns, odd ribosomes, and small enigmatic genomes across a large radiation of phyla.</title>
        <authorList>
            <person name="Brown C.T."/>
            <person name="Hug L.A."/>
            <person name="Thomas B.C."/>
            <person name="Sharon I."/>
            <person name="Castelle C.J."/>
            <person name="Singh A."/>
            <person name="Wilkins M.J."/>
            <person name="Williams K.H."/>
            <person name="Banfield J.F."/>
        </authorList>
    </citation>
    <scope>NUCLEOTIDE SEQUENCE [LARGE SCALE GENOMIC DNA]</scope>
</reference>
<sequence>MGAVVGSGCNVRSGYFKSEYIQVAALTAMTHTAMRLGLEKGVAFISVQKARTNIRNLQFAIVKKTFVRNAPFEDSIGEGDPGTNYFGIAMEKLAAMMGTGYRSGHFEGTLRRGESPYRGGLIRQEGDYMVYVGFSGGTQDQDVEISEFGMKMLFPQ</sequence>
<dbReference type="EMBL" id="LCIE01000012">
    <property type="protein sequence ID" value="KKT49066.1"/>
    <property type="molecule type" value="Genomic_DNA"/>
</dbReference>
<name>A0A0G1HPG9_9BACT</name>
<organism evidence="1 2">
    <name type="scientific">Candidatus Collierbacteria bacterium GW2011_GWC2_44_18</name>
    <dbReference type="NCBI Taxonomy" id="1618392"/>
    <lineage>
        <taxon>Bacteria</taxon>
        <taxon>Candidatus Collieribacteriota</taxon>
    </lineage>
</organism>